<protein>
    <submittedName>
        <fullName evidence="3">Iron dicitrate transport regulator FecR</fullName>
    </submittedName>
</protein>
<comment type="caution">
    <text evidence="3">The sequence shown here is derived from an EMBL/GenBank/DDBJ whole genome shotgun (WGS) entry which is preliminary data.</text>
</comment>
<dbReference type="InterPro" id="IPR012373">
    <property type="entry name" value="Ferrdict_sens_TM"/>
</dbReference>
<dbReference type="Gene3D" id="2.60.120.1440">
    <property type="match status" value="1"/>
</dbReference>
<dbReference type="PANTHER" id="PTHR30273">
    <property type="entry name" value="PERIPLASMIC SIGNAL SENSOR AND SIGMA FACTOR ACTIVATOR FECR-RELATED"/>
    <property type="match status" value="1"/>
</dbReference>
<dbReference type="PANTHER" id="PTHR30273:SF2">
    <property type="entry name" value="PROTEIN FECR"/>
    <property type="match status" value="1"/>
</dbReference>
<sequence length="331" mass="36299">MTLAPTDDPIATEASQWFAKVRGAELSDADWLALTAWLESDPRHSAAFDALERLWVDLDDAPARNPATATSTVTPLRPRASQAPRRAQRWPWAAGLAAAAALALFFALPDLRSHTDAQTFATGRGQTREITLADGSHIALNAASRISVRLEPRSRRVTLADGEASFQVAHDLDRPFFIHAGDREIRVVGTEFNVEHRGQQLAVTVRRGIVAVGPAQGTGLKEEYRLTARQRLEHREGAAFSTVSWVDPEDAFAWRDGRLVYRHAPLAKVAADLSRRFPKTIRVAPDAAELPFTGVLRLDNEEAVVRRLETFLPVTASHTAAEISLSARPSS</sequence>
<evidence type="ECO:0000313" key="4">
    <source>
        <dbReference type="Proteomes" id="UP000249842"/>
    </source>
</evidence>
<dbReference type="EMBL" id="QFYP01000001">
    <property type="protein sequence ID" value="RAK58421.1"/>
    <property type="molecule type" value="Genomic_DNA"/>
</dbReference>
<evidence type="ECO:0000259" key="2">
    <source>
        <dbReference type="Pfam" id="PF16220"/>
    </source>
</evidence>
<dbReference type="Proteomes" id="UP000249842">
    <property type="component" value="Unassembled WGS sequence"/>
</dbReference>
<dbReference type="PIRSF" id="PIRSF018266">
    <property type="entry name" value="FecR"/>
    <property type="match status" value="1"/>
</dbReference>
<organism evidence="3 4">
    <name type="scientific">Phenylobacterium hankyongense</name>
    <dbReference type="NCBI Taxonomy" id="1813876"/>
    <lineage>
        <taxon>Bacteria</taxon>
        <taxon>Pseudomonadati</taxon>
        <taxon>Pseudomonadota</taxon>
        <taxon>Alphaproteobacteria</taxon>
        <taxon>Caulobacterales</taxon>
        <taxon>Caulobacteraceae</taxon>
        <taxon>Phenylobacterium</taxon>
    </lineage>
</organism>
<evidence type="ECO:0000313" key="3">
    <source>
        <dbReference type="EMBL" id="RAK58421.1"/>
    </source>
</evidence>
<dbReference type="Gene3D" id="3.55.50.30">
    <property type="match status" value="1"/>
</dbReference>
<dbReference type="Pfam" id="PF04773">
    <property type="entry name" value="FecR"/>
    <property type="match status" value="1"/>
</dbReference>
<dbReference type="OrthoDB" id="7185479at2"/>
<keyword evidence="4" id="KW-1185">Reference proteome</keyword>
<dbReference type="GO" id="GO:0016989">
    <property type="term" value="F:sigma factor antagonist activity"/>
    <property type="evidence" value="ECO:0007669"/>
    <property type="project" value="TreeGrafter"/>
</dbReference>
<gene>
    <name evidence="3" type="ORF">DJ021_00675</name>
</gene>
<feature type="domain" description="FecR protein" evidence="1">
    <location>
        <begin position="119"/>
        <end position="210"/>
    </location>
</feature>
<dbReference type="AlphaFoldDB" id="A0A328AW64"/>
<name>A0A328AW64_9CAUL</name>
<evidence type="ECO:0000259" key="1">
    <source>
        <dbReference type="Pfam" id="PF04773"/>
    </source>
</evidence>
<feature type="domain" description="FecR N-terminal" evidence="2">
    <location>
        <begin position="13"/>
        <end position="54"/>
    </location>
</feature>
<dbReference type="InterPro" id="IPR032623">
    <property type="entry name" value="FecR_N"/>
</dbReference>
<accession>A0A328AW64</accession>
<dbReference type="Pfam" id="PF16220">
    <property type="entry name" value="DUF4880"/>
    <property type="match status" value="1"/>
</dbReference>
<proteinExistence type="predicted"/>
<dbReference type="RefSeq" id="WP_111455693.1">
    <property type="nucleotide sequence ID" value="NZ_QFYP01000001.1"/>
</dbReference>
<dbReference type="InterPro" id="IPR006860">
    <property type="entry name" value="FecR"/>
</dbReference>
<reference evidence="4" key="1">
    <citation type="submission" date="2018-05" db="EMBL/GenBank/DDBJ databases">
        <authorList>
            <person name="Li X."/>
        </authorList>
    </citation>
    <scope>NUCLEOTIDE SEQUENCE [LARGE SCALE GENOMIC DNA]</scope>
    <source>
        <strain evidence="4">HKS-05</strain>
    </source>
</reference>